<dbReference type="SUPFAM" id="SSF56112">
    <property type="entry name" value="Protein kinase-like (PK-like)"/>
    <property type="match status" value="1"/>
</dbReference>
<dbReference type="Pfam" id="PF00069">
    <property type="entry name" value="Pkinase"/>
    <property type="match status" value="1"/>
</dbReference>
<dbReference type="GO" id="GO:0010506">
    <property type="term" value="P:regulation of autophagy"/>
    <property type="evidence" value="ECO:0007669"/>
    <property type="project" value="InterPro"/>
</dbReference>
<dbReference type="Gene3D" id="1.10.510.10">
    <property type="entry name" value="Transferase(Phosphotransferase) domain 1"/>
    <property type="match status" value="1"/>
</dbReference>
<feature type="binding site" evidence="1">
    <location>
        <position position="712"/>
    </location>
    <ligand>
        <name>ATP</name>
        <dbReference type="ChEBI" id="CHEBI:30616"/>
    </ligand>
</feature>
<evidence type="ECO:0000313" key="5">
    <source>
        <dbReference type="Proteomes" id="UP000324585"/>
    </source>
</evidence>
<dbReference type="PROSITE" id="PS50011">
    <property type="entry name" value="PROTEIN_KINASE_DOM"/>
    <property type="match status" value="1"/>
</dbReference>
<evidence type="ECO:0000259" key="3">
    <source>
        <dbReference type="PROSITE" id="PS50011"/>
    </source>
</evidence>
<dbReference type="InterPro" id="IPR045269">
    <property type="entry name" value="Atg1-like"/>
</dbReference>
<protein>
    <submittedName>
        <fullName evidence="4">Serine/threonine-protein kinase ssp1</fullName>
    </submittedName>
</protein>
<feature type="compositionally biased region" description="Polar residues" evidence="2">
    <location>
        <begin position="250"/>
        <end position="261"/>
    </location>
</feature>
<keyword evidence="4" id="KW-0808">Transferase</keyword>
<feature type="region of interest" description="Disordered" evidence="2">
    <location>
        <begin position="438"/>
        <end position="499"/>
    </location>
</feature>
<keyword evidence="1" id="KW-0067">ATP-binding</keyword>
<keyword evidence="5" id="KW-1185">Reference proteome</keyword>
<gene>
    <name evidence="4" type="ORF">FVE85_7726</name>
</gene>
<feature type="region of interest" description="Disordered" evidence="2">
    <location>
        <begin position="1"/>
        <end position="99"/>
    </location>
</feature>
<dbReference type="InterPro" id="IPR000719">
    <property type="entry name" value="Prot_kinase_dom"/>
</dbReference>
<evidence type="ECO:0000256" key="1">
    <source>
        <dbReference type="PROSITE-ProRule" id="PRU10141"/>
    </source>
</evidence>
<dbReference type="GO" id="GO:0005524">
    <property type="term" value="F:ATP binding"/>
    <property type="evidence" value="ECO:0007669"/>
    <property type="project" value="UniProtKB-UniRule"/>
</dbReference>
<evidence type="ECO:0000313" key="4">
    <source>
        <dbReference type="EMBL" id="KAA8491305.1"/>
    </source>
</evidence>
<dbReference type="PANTHER" id="PTHR24348:SF72">
    <property type="entry name" value="SERINE_THREONINE PROTEIN KINASE"/>
    <property type="match status" value="1"/>
</dbReference>
<keyword evidence="4" id="KW-0418">Kinase</keyword>
<feature type="region of interest" description="Disordered" evidence="2">
    <location>
        <begin position="185"/>
        <end position="207"/>
    </location>
</feature>
<proteinExistence type="predicted"/>
<feature type="region of interest" description="Disordered" evidence="2">
    <location>
        <begin position="334"/>
        <end position="415"/>
    </location>
</feature>
<keyword evidence="1" id="KW-0547">Nucleotide-binding</keyword>
<feature type="compositionally biased region" description="Low complexity" evidence="2">
    <location>
        <begin position="185"/>
        <end position="201"/>
    </location>
</feature>
<dbReference type="InterPro" id="IPR011009">
    <property type="entry name" value="Kinase-like_dom_sf"/>
</dbReference>
<sequence>MAEPAAGAAHESDSAEYSASNEDVARSDSSLGTALDVQRPDTRYEAESSAADAGLSNYATSPATRGNPDTLKSPTARSSGRLPPKNRGKFFLNSKKSSDAVAEPVNMLSLVAANAEASSQDLAMVAQSQRTYSTPSGVNPDDSESIGGKAIRKVLPVLGPITTGDVLSSSRGTVEDLHQGQAPQYLQQQPPLPPQQDQHSQSGGLSARSIVASSSNKGMKAAMMNRAEIASMQQQQQQQQQLSPRAAASVGSQNPTSTTQDPLVRISSAGEPRTGTIGSGGAGGTKIRQGRTSLFAGIDMNRVLVAQPDGTIDAPDAVIHSAYSEGNVVRHLSHSDRLSKSARTRSGSVTVDGALHDDEDSTRLHQVLGGSMSASTVSPPLGSRAKSKKTSFANAEGAPGGLSIHSEGADGSAPGRSLSKILGSFSLSRGISRAKSKGDFDGNAGADGSHVNPGSTSHTALAGNTGTAGTSEGYGLSRTRSRSRTRPMREGGSRRNSNESWELLRDKSLAGVLAEPESVLQTKANKMMSIATLRKDMSFFECVLYTLRGSLVTVRRGTTRFSKALPNEEVLLYVSELMDSVCTSGTPTQAELNIPLLAISKCRLTGSDMIFEAVDESFDFAFSSKNAADIWASAMSCLVPSSSLMKSRVKDMQQLESYNMFLDTYHGTSLFKLERCDNFILLDTLGSGANSVVRLALSIEDRMFFAMKTIRKSSLRKQTRTNARDSGERKQLHGLEDNREIAVMRKLGHHPNLVQMKHAMEDHENDSIHIVLEYMPGGTIMDASKSEGAEPLSESMARDAFLDVLAGLEHMHENHMLHRDLKPENLLKKCSGVVKISDFGSAKLSTTSESFSTDVAGKGTQAGIGTPAFAAPELCLSPHAPEAPPDGYAADVWSLGATLFYMVFGRVPFPARSTFEMYERVCTAELDFPNPADGSAGVSGKCLNLLTKLLTKEPLERPRLEEVWQHEWVLEALENENCRHRERMREVLAVGDASLEGDRSGTTDVPLEP</sequence>
<accession>A0A5J4YJI7</accession>
<dbReference type="EMBL" id="VRMN01000014">
    <property type="protein sequence ID" value="KAA8491305.1"/>
    <property type="molecule type" value="Genomic_DNA"/>
</dbReference>
<feature type="domain" description="Protein kinase" evidence="3">
    <location>
        <begin position="679"/>
        <end position="969"/>
    </location>
</feature>
<feature type="compositionally biased region" description="Basic and acidic residues" evidence="2">
    <location>
        <begin position="487"/>
        <end position="499"/>
    </location>
</feature>
<dbReference type="GO" id="GO:0005737">
    <property type="term" value="C:cytoplasm"/>
    <property type="evidence" value="ECO:0007669"/>
    <property type="project" value="TreeGrafter"/>
</dbReference>
<dbReference type="OrthoDB" id="68483at2759"/>
<dbReference type="Proteomes" id="UP000324585">
    <property type="component" value="Unassembled WGS sequence"/>
</dbReference>
<comment type="caution">
    <text evidence="4">The sequence shown here is derived from an EMBL/GenBank/DDBJ whole genome shotgun (WGS) entry which is preliminary data.</text>
</comment>
<reference evidence="5" key="1">
    <citation type="journal article" date="2019" name="Nat. Commun.">
        <title>Expansion of phycobilisome linker gene families in mesophilic red algae.</title>
        <authorList>
            <person name="Lee J."/>
            <person name="Kim D."/>
            <person name="Bhattacharya D."/>
            <person name="Yoon H.S."/>
        </authorList>
    </citation>
    <scope>NUCLEOTIDE SEQUENCE [LARGE SCALE GENOMIC DNA]</scope>
    <source>
        <strain evidence="5">CCMP 1328</strain>
    </source>
</reference>
<dbReference type="SMART" id="SM00220">
    <property type="entry name" value="S_TKc"/>
    <property type="match status" value="1"/>
</dbReference>
<name>A0A5J4YJI7_PORPP</name>
<dbReference type="PANTHER" id="PTHR24348">
    <property type="entry name" value="SERINE/THREONINE-PROTEIN KINASE UNC-51-RELATED"/>
    <property type="match status" value="1"/>
</dbReference>
<feature type="compositionally biased region" description="Low complexity" evidence="2">
    <location>
        <begin position="459"/>
        <end position="470"/>
    </location>
</feature>
<dbReference type="GO" id="GO:0004674">
    <property type="term" value="F:protein serine/threonine kinase activity"/>
    <property type="evidence" value="ECO:0007669"/>
    <property type="project" value="InterPro"/>
</dbReference>
<dbReference type="AlphaFoldDB" id="A0A5J4YJI7"/>
<dbReference type="InterPro" id="IPR017441">
    <property type="entry name" value="Protein_kinase_ATP_BS"/>
</dbReference>
<feature type="region of interest" description="Disordered" evidence="2">
    <location>
        <begin position="230"/>
        <end position="286"/>
    </location>
</feature>
<organism evidence="4 5">
    <name type="scientific">Porphyridium purpureum</name>
    <name type="common">Red alga</name>
    <name type="synonym">Porphyridium cruentum</name>
    <dbReference type="NCBI Taxonomy" id="35688"/>
    <lineage>
        <taxon>Eukaryota</taxon>
        <taxon>Rhodophyta</taxon>
        <taxon>Bangiophyceae</taxon>
        <taxon>Porphyridiales</taxon>
        <taxon>Porphyridiaceae</taxon>
        <taxon>Porphyridium</taxon>
    </lineage>
</organism>
<dbReference type="PROSITE" id="PS00107">
    <property type="entry name" value="PROTEIN_KINASE_ATP"/>
    <property type="match status" value="1"/>
</dbReference>
<dbReference type="CDD" id="cd14008">
    <property type="entry name" value="STKc_LKB1_CaMKK"/>
    <property type="match status" value="1"/>
</dbReference>
<evidence type="ECO:0000256" key="2">
    <source>
        <dbReference type="SAM" id="MobiDB-lite"/>
    </source>
</evidence>
<feature type="compositionally biased region" description="Polar residues" evidence="2">
    <location>
        <begin position="15"/>
        <end position="32"/>
    </location>
</feature>